<dbReference type="AlphaFoldDB" id="A0AAN9UCP3"/>
<gene>
    <name evidence="1" type="ORF">SLS62_009676</name>
</gene>
<proteinExistence type="predicted"/>
<comment type="caution">
    <text evidence="1">The sequence shown here is derived from an EMBL/GenBank/DDBJ whole genome shotgun (WGS) entry which is preliminary data.</text>
</comment>
<name>A0AAN9UCP3_9PEZI</name>
<evidence type="ECO:0000313" key="2">
    <source>
        <dbReference type="Proteomes" id="UP001320420"/>
    </source>
</evidence>
<dbReference type="EMBL" id="JAKJXP020000105">
    <property type="protein sequence ID" value="KAK7745710.1"/>
    <property type="molecule type" value="Genomic_DNA"/>
</dbReference>
<accession>A0AAN9UCP3</accession>
<sequence length="186" mass="20842">MLRMDPTKANCPTTEPLLALITQGITCTSIIDANFPPLPNNMPRVSLVKGYQISVVKLDDFLESNGINGTEGGRIWPDEMKQISELFRSKGVDCDTRIFKAERTGFLHPHHMFVCYDWVDVFAAKRVDGCLTKPVPKGFDEMRQSLGVEADIGTFLVFDEEVDWIPEALMLTDEVSIVDFDLSAEP</sequence>
<reference evidence="1 2" key="1">
    <citation type="submission" date="2024-02" db="EMBL/GenBank/DDBJ databases">
        <title>De novo assembly and annotation of 12 fungi associated with fruit tree decline syndrome in Ontario, Canada.</title>
        <authorList>
            <person name="Sulman M."/>
            <person name="Ellouze W."/>
            <person name="Ilyukhin E."/>
        </authorList>
    </citation>
    <scope>NUCLEOTIDE SEQUENCE [LARGE SCALE GENOMIC DNA]</scope>
    <source>
        <strain evidence="1 2">M11/M66-122</strain>
    </source>
</reference>
<protein>
    <submittedName>
        <fullName evidence="1">Uncharacterized protein</fullName>
    </submittedName>
</protein>
<keyword evidence="2" id="KW-1185">Reference proteome</keyword>
<organism evidence="1 2">
    <name type="scientific">Diatrype stigma</name>
    <dbReference type="NCBI Taxonomy" id="117547"/>
    <lineage>
        <taxon>Eukaryota</taxon>
        <taxon>Fungi</taxon>
        <taxon>Dikarya</taxon>
        <taxon>Ascomycota</taxon>
        <taxon>Pezizomycotina</taxon>
        <taxon>Sordariomycetes</taxon>
        <taxon>Xylariomycetidae</taxon>
        <taxon>Xylariales</taxon>
        <taxon>Diatrypaceae</taxon>
        <taxon>Diatrype</taxon>
    </lineage>
</organism>
<dbReference type="Proteomes" id="UP001320420">
    <property type="component" value="Unassembled WGS sequence"/>
</dbReference>
<evidence type="ECO:0000313" key="1">
    <source>
        <dbReference type="EMBL" id="KAK7745710.1"/>
    </source>
</evidence>